<dbReference type="Proteomes" id="UP000245839">
    <property type="component" value="Unassembled WGS sequence"/>
</dbReference>
<gene>
    <name evidence="1" type="ORF">BCF38_11613</name>
    <name evidence="2" type="ORF">SAMN05421539_11613</name>
</gene>
<evidence type="ECO:0000313" key="1">
    <source>
        <dbReference type="EMBL" id="PWJ12455.1"/>
    </source>
</evidence>
<dbReference type="RefSeq" id="WP_109566131.1">
    <property type="nucleotide sequence ID" value="NZ_QGDJ01000016.1"/>
</dbReference>
<name>A0A2Y9B378_9RHOB</name>
<keyword evidence="3" id="KW-1185">Reference proteome</keyword>
<sequence>MGHSVAFHRGNGAVADRILRWATRSPFGPCAMILTDRTPRRGDMLPCPSASGRAGGVRVEDIAGAEST</sequence>
<reference evidence="1 3" key="2">
    <citation type="submission" date="2018-03" db="EMBL/GenBank/DDBJ databases">
        <title>Genomic Encyclopedia of Archaeal and Bacterial Type Strains, Phase II (KMG-II): from individual species to whole genera.</title>
        <authorList>
            <person name="Goeker M."/>
        </authorList>
    </citation>
    <scope>NUCLEOTIDE SEQUENCE [LARGE SCALE GENOMIC DNA]</scope>
    <source>
        <strain evidence="1 3">DSM 25227</strain>
    </source>
</reference>
<dbReference type="AlphaFoldDB" id="A0A2Y9B378"/>
<protein>
    <submittedName>
        <fullName evidence="2">Uncharacterized protein</fullName>
    </submittedName>
</protein>
<proteinExistence type="predicted"/>
<reference evidence="2 4" key="1">
    <citation type="submission" date="2016-10" db="EMBL/GenBank/DDBJ databases">
        <authorList>
            <person name="Cai Z."/>
        </authorList>
    </citation>
    <scope>NUCLEOTIDE SEQUENCE [LARGE SCALE GENOMIC DNA]</scope>
    <source>
        <strain evidence="2 4">DSM 25227</strain>
    </source>
</reference>
<evidence type="ECO:0000313" key="2">
    <source>
        <dbReference type="EMBL" id="SSA50936.1"/>
    </source>
</evidence>
<dbReference type="EMBL" id="QGDJ01000016">
    <property type="protein sequence ID" value="PWJ12455.1"/>
    <property type="molecule type" value="Genomic_DNA"/>
</dbReference>
<evidence type="ECO:0000313" key="4">
    <source>
        <dbReference type="Proteomes" id="UP000251571"/>
    </source>
</evidence>
<evidence type="ECO:0000313" key="3">
    <source>
        <dbReference type="Proteomes" id="UP000245839"/>
    </source>
</evidence>
<organism evidence="2 4">
    <name type="scientific">Jannaschia seohaensis</name>
    <dbReference type="NCBI Taxonomy" id="475081"/>
    <lineage>
        <taxon>Bacteria</taxon>
        <taxon>Pseudomonadati</taxon>
        <taxon>Pseudomonadota</taxon>
        <taxon>Alphaproteobacteria</taxon>
        <taxon>Rhodobacterales</taxon>
        <taxon>Roseobacteraceae</taxon>
        <taxon>Jannaschia</taxon>
    </lineage>
</organism>
<dbReference type="Proteomes" id="UP000251571">
    <property type="component" value="Unassembled WGS sequence"/>
</dbReference>
<accession>A0A2Y9B378</accession>
<dbReference type="OrthoDB" id="95478at2"/>
<dbReference type="EMBL" id="UETC01000016">
    <property type="protein sequence ID" value="SSA50936.1"/>
    <property type="molecule type" value="Genomic_DNA"/>
</dbReference>